<sequence length="433" mass="50624">MGKQKKKKGTPERRSLKSYMAITKTYSDEFTQTAHKFMRLIGLEPSDFDVLTKRTKQELMRIRHTPYKIYAQKGGRVPEAYVRFFNACLFRYEKQSYYGDPQYGITYYEYVTHGLTFIFSIRNYDQETGILPDQYPLLEKIKKPLVKYTQSNEVDHYSIRTTSFLNFLYTSFSQPNYRYYTGEEQCLTEYMKGRIKNEIRISSIEPERRTFVIDKEVRPSYRLGIYRAEIVCKMIEPTWVELPMVLLEAEDSRSVMAQLMGTRLTLPVYIQSHALHRMGERLDCFDNYSLNQVFTFTFMEPRCITATNGQRLIVAIDFRGKTIGYFPMAKVNGAVLLLSFLPLSSPITPEGSILQKELGLQFDDIKFIGLDKLSYYIKTNFNANPPLQKALKKANMWHLTDFVMKGSVEKKEDRIIMNYLTRNRAMAADEACV</sequence>
<reference evidence="1 2" key="1">
    <citation type="submission" date="2018-06" db="EMBL/GenBank/DDBJ databases">
        <title>Genomic Encyclopedia of Archaeal and Bacterial Type Strains, Phase II (KMG-II): from individual species to whole genera.</title>
        <authorList>
            <person name="Goeker M."/>
        </authorList>
    </citation>
    <scope>NUCLEOTIDE SEQUENCE [LARGE SCALE GENOMIC DNA]</scope>
    <source>
        <strain evidence="1 2">DSM 6779</strain>
    </source>
</reference>
<dbReference type="AlphaFoldDB" id="A0A2W7MQI7"/>
<dbReference type="EMBL" id="QKZK01000068">
    <property type="protein sequence ID" value="PZX09833.1"/>
    <property type="molecule type" value="Genomic_DNA"/>
</dbReference>
<evidence type="ECO:0000313" key="2">
    <source>
        <dbReference type="Proteomes" id="UP000249239"/>
    </source>
</evidence>
<accession>A0A2W7MQI7</accession>
<dbReference type="OrthoDB" id="638838at2"/>
<name>A0A2W7MQI7_9BACT</name>
<dbReference type="Proteomes" id="UP000249239">
    <property type="component" value="Unassembled WGS sequence"/>
</dbReference>
<dbReference type="RefSeq" id="WP_111447256.1">
    <property type="nucleotide sequence ID" value="NZ_QKZK01000068.1"/>
</dbReference>
<protein>
    <submittedName>
        <fullName evidence="1">Uncharacterized protein</fullName>
    </submittedName>
</protein>
<comment type="caution">
    <text evidence="1">The sequence shown here is derived from an EMBL/GenBank/DDBJ whole genome shotgun (WGS) entry which is preliminary data.</text>
</comment>
<evidence type="ECO:0000313" key="1">
    <source>
        <dbReference type="EMBL" id="PZX09833.1"/>
    </source>
</evidence>
<proteinExistence type="predicted"/>
<gene>
    <name evidence="1" type="ORF">LX69_03498</name>
</gene>
<keyword evidence="2" id="KW-1185">Reference proteome</keyword>
<organism evidence="1 2">
    <name type="scientific">Breznakibacter xylanolyticus</name>
    <dbReference type="NCBI Taxonomy" id="990"/>
    <lineage>
        <taxon>Bacteria</taxon>
        <taxon>Pseudomonadati</taxon>
        <taxon>Bacteroidota</taxon>
        <taxon>Bacteroidia</taxon>
        <taxon>Marinilabiliales</taxon>
        <taxon>Marinilabiliaceae</taxon>
        <taxon>Breznakibacter</taxon>
    </lineage>
</organism>